<protein>
    <recommendedName>
        <fullName evidence="3">SbsA Ig-like domain-containing protein</fullName>
    </recommendedName>
</protein>
<gene>
    <name evidence="1" type="ordered locus">TREAZ_1238</name>
</gene>
<accession>F5Y6N2</accession>
<evidence type="ECO:0000313" key="1">
    <source>
        <dbReference type="EMBL" id="AEF82613.1"/>
    </source>
</evidence>
<dbReference type="InParanoid" id="F5Y6N2"/>
<proteinExistence type="predicted"/>
<dbReference type="HOGENOM" id="CLU_721480_0_0_12"/>
<dbReference type="AlphaFoldDB" id="F5Y6N2"/>
<sequence>MYSKDGRDLFISKEIPFFAISPSPMPYLKSVVPSDGESTEVFSRDDKVLEFVFSESMDRRSTEAALSCDSMGDKIVEWLDDDHVLHVITGKTLSPWTSYRWSISEKALSRDGAPLARAVSGRFITDLDAEFPRVLKIIPLLKSEALGDWGCWLPADLNLEKGLGPSQGIGVEFSKPMDGESLKRAFSFEPSLPGRVDQLSATKAVYIPDRNPEAETNYTLKINGDIKDSGGLKMGNDNVLLFSSDIPQLKIMSFYSAEDTVILKPERGMVIKTYIDEAGGGVLRFTMHFSLPFKEEVQNDAAFRITLEPFFPGNLPPVSLRFVRWPYTDQIRMDWEGLQIGKPGESHYYRLVLPGGRNGMANGDGSYFKEETWFLIEAVGNEE</sequence>
<evidence type="ECO:0000313" key="2">
    <source>
        <dbReference type="Proteomes" id="UP000009222"/>
    </source>
</evidence>
<dbReference type="KEGG" id="taz:TREAZ_1238"/>
<keyword evidence="2" id="KW-1185">Reference proteome</keyword>
<reference evidence="1 2" key="2">
    <citation type="journal article" date="2011" name="ISME J.">
        <title>RNA-seq reveals cooperative metabolic interactions between two termite-gut spirochete species in co-culture.</title>
        <authorList>
            <person name="Rosenthal A.Z."/>
            <person name="Matson E.G."/>
            <person name="Eldar A."/>
            <person name="Leadbetter J.R."/>
        </authorList>
    </citation>
    <scope>NUCLEOTIDE SEQUENCE [LARGE SCALE GENOMIC DNA]</scope>
    <source>
        <strain evidence="2">ATCC BAA-888 / DSM 13862 / ZAS-9</strain>
    </source>
</reference>
<organism evidence="1 2">
    <name type="scientific">Leadbettera azotonutricia (strain ATCC BAA-888 / DSM 13862 / ZAS-9)</name>
    <name type="common">Treponema azotonutricium</name>
    <dbReference type="NCBI Taxonomy" id="545695"/>
    <lineage>
        <taxon>Bacteria</taxon>
        <taxon>Pseudomonadati</taxon>
        <taxon>Spirochaetota</taxon>
        <taxon>Spirochaetia</taxon>
        <taxon>Spirochaetales</taxon>
        <taxon>Breznakiellaceae</taxon>
        <taxon>Leadbettera</taxon>
    </lineage>
</organism>
<dbReference type="eggNOG" id="ENOG5031WXW">
    <property type="taxonomic scope" value="Bacteria"/>
</dbReference>
<evidence type="ECO:0008006" key="3">
    <source>
        <dbReference type="Google" id="ProtNLM"/>
    </source>
</evidence>
<name>F5Y6N2_LEAAZ</name>
<dbReference type="EMBL" id="CP001841">
    <property type="protein sequence ID" value="AEF82613.1"/>
    <property type="molecule type" value="Genomic_DNA"/>
</dbReference>
<dbReference type="Gene3D" id="2.60.40.3710">
    <property type="match status" value="1"/>
</dbReference>
<dbReference type="Proteomes" id="UP000009222">
    <property type="component" value="Chromosome"/>
</dbReference>
<reference evidence="2" key="1">
    <citation type="submission" date="2009-12" db="EMBL/GenBank/DDBJ databases">
        <title>Complete sequence of Treponema azotonutricium strain ZAS-9.</title>
        <authorList>
            <person name="Tetu S.G."/>
            <person name="Matson E."/>
            <person name="Ren Q."/>
            <person name="Seshadri R."/>
            <person name="Elbourne L."/>
            <person name="Hassan K.A."/>
            <person name="Durkin A."/>
            <person name="Radune D."/>
            <person name="Mohamoud Y."/>
            <person name="Shay R."/>
            <person name="Jin S."/>
            <person name="Zhang X."/>
            <person name="Lucey K."/>
            <person name="Ballor N.R."/>
            <person name="Ottesen E."/>
            <person name="Rosenthal R."/>
            <person name="Allen A."/>
            <person name="Leadbetter J.R."/>
            <person name="Paulsen I.T."/>
        </authorList>
    </citation>
    <scope>NUCLEOTIDE SEQUENCE [LARGE SCALE GENOMIC DNA]</scope>
    <source>
        <strain evidence="2">ATCC BAA-888 / DSM 13862 / ZAS-9</strain>
    </source>
</reference>
<dbReference type="STRING" id="545695.TREAZ_1238"/>